<evidence type="ECO:0008006" key="4">
    <source>
        <dbReference type="Google" id="ProtNLM"/>
    </source>
</evidence>
<feature type="signal peptide" evidence="1">
    <location>
        <begin position="1"/>
        <end position="22"/>
    </location>
</feature>
<feature type="chain" id="PRO_5008276631" description="F-box domain-containing protein" evidence="1">
    <location>
        <begin position="23"/>
        <end position="399"/>
    </location>
</feature>
<reference evidence="2 3" key="1">
    <citation type="submission" date="2016-05" db="EMBL/GenBank/DDBJ databases">
        <title>Genome sequencing reveals origins of a unique bacterial endosymbiosis in the earliest lineages of terrestrial Fungi.</title>
        <authorList>
            <consortium name="DOE Joint Genome Institute"/>
            <person name="Uehling J."/>
            <person name="Gryganskyi A."/>
            <person name="Hameed K."/>
            <person name="Tschaplinski T."/>
            <person name="Misztal P."/>
            <person name="Wu S."/>
            <person name="Desiro A."/>
            <person name="Vande Pol N."/>
            <person name="Du Z.-Y."/>
            <person name="Zienkiewicz A."/>
            <person name="Zienkiewicz K."/>
            <person name="Morin E."/>
            <person name="Tisserant E."/>
            <person name="Splivallo R."/>
            <person name="Hainaut M."/>
            <person name="Henrissat B."/>
            <person name="Ohm R."/>
            <person name="Kuo A."/>
            <person name="Yan J."/>
            <person name="Lipzen A."/>
            <person name="Nolan M."/>
            <person name="Labutti K."/>
            <person name="Barry K."/>
            <person name="Goldstein A."/>
            <person name="Labbe J."/>
            <person name="Schadt C."/>
            <person name="Tuskan G."/>
            <person name="Grigoriev I."/>
            <person name="Martin F."/>
            <person name="Vilgalys R."/>
            <person name="Bonito G."/>
        </authorList>
    </citation>
    <scope>NUCLEOTIDE SEQUENCE [LARGE SCALE GENOMIC DNA]</scope>
    <source>
        <strain evidence="2 3">AG-77</strain>
    </source>
</reference>
<evidence type="ECO:0000313" key="3">
    <source>
        <dbReference type="Proteomes" id="UP000078512"/>
    </source>
</evidence>
<evidence type="ECO:0000256" key="1">
    <source>
        <dbReference type="SAM" id="SignalP"/>
    </source>
</evidence>
<accession>A0A197K769</accession>
<dbReference type="EMBL" id="KV442024">
    <property type="protein sequence ID" value="OAQ32556.1"/>
    <property type="molecule type" value="Genomic_DNA"/>
</dbReference>
<organism evidence="2 3">
    <name type="scientific">Linnemannia elongata AG-77</name>
    <dbReference type="NCBI Taxonomy" id="1314771"/>
    <lineage>
        <taxon>Eukaryota</taxon>
        <taxon>Fungi</taxon>
        <taxon>Fungi incertae sedis</taxon>
        <taxon>Mucoromycota</taxon>
        <taxon>Mortierellomycotina</taxon>
        <taxon>Mortierellomycetes</taxon>
        <taxon>Mortierellales</taxon>
        <taxon>Mortierellaceae</taxon>
        <taxon>Linnemannia</taxon>
    </lineage>
</organism>
<dbReference type="OrthoDB" id="2408567at2759"/>
<sequence length="399" mass="45881">MLTRMLLSRLSVANLTKPLALALQLDPNDSSATGITTGSSLDYLAHIRHLNIEAGASLELTSAGVTNSLPPRQLAYIQSDEFNRLYQSNPFAPDYFQYYDDEHCNIMQKYYEVLLHQEAVWCMAYPILEQLQSFTIPYMPSIKHYLKVVGRFKNLEEVRFNMNEMFEDPYYFEMSPETRRPHNDLVIQDMMRFVQEHVRLFEGRLKCVHRLGEYSMEWDDPQDTTLMDITRLLPPLKKPTRLDARNWQRYLAHRHSTDLTYVWEFDSGDMPDSWEDTVCNNQPFFQACRSLRILKISTRRTGLFKWAVQEKRDREWNSGSTAVGIGMGSPFGVDDSEIDLGLGSIGAGSDVTPSLPQPYIGPNERQDDEVPMPRHCPLRGCASGPTVFLGLEWLACTDV</sequence>
<gene>
    <name evidence="2" type="ORF">K457DRAFT_153428</name>
</gene>
<dbReference type="Proteomes" id="UP000078512">
    <property type="component" value="Unassembled WGS sequence"/>
</dbReference>
<proteinExistence type="predicted"/>
<dbReference type="AlphaFoldDB" id="A0A197K769"/>
<keyword evidence="3" id="KW-1185">Reference proteome</keyword>
<name>A0A197K769_9FUNG</name>
<protein>
    <recommendedName>
        <fullName evidence="4">F-box domain-containing protein</fullName>
    </recommendedName>
</protein>
<evidence type="ECO:0000313" key="2">
    <source>
        <dbReference type="EMBL" id="OAQ32556.1"/>
    </source>
</evidence>
<keyword evidence="1" id="KW-0732">Signal</keyword>